<dbReference type="GO" id="GO:0005743">
    <property type="term" value="C:mitochondrial inner membrane"/>
    <property type="evidence" value="ECO:0007669"/>
    <property type="project" value="UniProtKB-SubCell"/>
</dbReference>
<comment type="cofactor">
    <cofactor evidence="1">
        <name>FAD</name>
        <dbReference type="ChEBI" id="CHEBI:57692"/>
    </cofactor>
</comment>
<keyword evidence="18" id="KW-1185">Reference proteome</keyword>
<keyword evidence="3" id="KW-0813">Transport</keyword>
<evidence type="ECO:0000256" key="12">
    <source>
        <dbReference type="ARBA" id="ARBA00023128"/>
    </source>
</evidence>
<dbReference type="GO" id="GO:0005737">
    <property type="term" value="C:cytoplasm"/>
    <property type="evidence" value="ECO:0000318"/>
    <property type="project" value="GO_Central"/>
</dbReference>
<keyword evidence="13" id="KW-0472">Membrane</keyword>
<evidence type="ECO:0000256" key="9">
    <source>
        <dbReference type="ARBA" id="ARBA00022982"/>
    </source>
</evidence>
<dbReference type="Proteomes" id="UP000018468">
    <property type="component" value="Linkage group LG26"/>
</dbReference>
<proteinExistence type="predicted"/>
<dbReference type="FunFam" id="3.30.9.10:FF:000155">
    <property type="entry name" value="FAD-dependent oxidoreductase domain-containing 1"/>
    <property type="match status" value="1"/>
</dbReference>
<dbReference type="AlphaFoldDB" id="W5M487"/>
<keyword evidence="9" id="KW-0249">Electron transport</keyword>
<evidence type="ECO:0000256" key="11">
    <source>
        <dbReference type="ARBA" id="ARBA00023002"/>
    </source>
</evidence>
<reference evidence="18" key="1">
    <citation type="submission" date="2011-12" db="EMBL/GenBank/DDBJ databases">
        <title>The Draft Genome of Lepisosteus oculatus.</title>
        <authorList>
            <consortium name="The Broad Institute Genome Assembly &amp; Analysis Group"/>
            <consortium name="Computational R&amp;D Group"/>
            <consortium name="and Sequencing Platform"/>
            <person name="Di Palma F."/>
            <person name="Alfoldi J."/>
            <person name="Johnson J."/>
            <person name="Berlin A."/>
            <person name="Gnerre S."/>
            <person name="Jaffe D."/>
            <person name="MacCallum I."/>
            <person name="Young S."/>
            <person name="Walker B.J."/>
            <person name="Lander E.S."/>
            <person name="Lindblad-Toh K."/>
        </authorList>
    </citation>
    <scope>NUCLEOTIDE SEQUENCE [LARGE SCALE GENOMIC DNA]</scope>
</reference>
<evidence type="ECO:0000256" key="14">
    <source>
        <dbReference type="ARBA" id="ARBA00039785"/>
    </source>
</evidence>
<evidence type="ECO:0000256" key="7">
    <source>
        <dbReference type="ARBA" id="ARBA00022792"/>
    </source>
</evidence>
<dbReference type="Gene3D" id="3.30.9.10">
    <property type="entry name" value="D-Amino Acid Oxidase, subunit A, domain 2"/>
    <property type="match status" value="1"/>
</dbReference>
<keyword evidence="10" id="KW-1133">Transmembrane helix</keyword>
<evidence type="ECO:0000256" key="8">
    <source>
        <dbReference type="ARBA" id="ARBA00022827"/>
    </source>
</evidence>
<keyword evidence="12" id="KW-0496">Mitochondrion</keyword>
<dbReference type="Ensembl" id="ENSLOCT00000003202.1">
    <property type="protein sequence ID" value="ENSLOCP00000003195.1"/>
    <property type="gene ID" value="ENSLOCG00000002710.1"/>
</dbReference>
<evidence type="ECO:0000313" key="18">
    <source>
        <dbReference type="Proteomes" id="UP000018468"/>
    </source>
</evidence>
<keyword evidence="11" id="KW-0560">Oxidoreductase</keyword>
<reference evidence="17" key="3">
    <citation type="submission" date="2025-09" db="UniProtKB">
        <authorList>
            <consortium name="Ensembl"/>
        </authorList>
    </citation>
    <scope>IDENTIFICATION</scope>
</reference>
<evidence type="ECO:0000256" key="10">
    <source>
        <dbReference type="ARBA" id="ARBA00022989"/>
    </source>
</evidence>
<dbReference type="InterPro" id="IPR006076">
    <property type="entry name" value="FAD-dep_OxRdtase"/>
</dbReference>
<name>W5M487_LEPOC</name>
<dbReference type="GeneTree" id="ENSGT00390000006114"/>
<dbReference type="Pfam" id="PF01266">
    <property type="entry name" value="DAO"/>
    <property type="match status" value="2"/>
</dbReference>
<protein>
    <recommendedName>
        <fullName evidence="14">FAD-dependent oxidoreductase domain-containing protein 1</fullName>
    </recommendedName>
</protein>
<dbReference type="PANTHER" id="PTHR13847:SF287">
    <property type="entry name" value="FAD-DEPENDENT OXIDOREDUCTASE DOMAIN-CONTAINING PROTEIN 1"/>
    <property type="match status" value="1"/>
</dbReference>
<evidence type="ECO:0000256" key="13">
    <source>
        <dbReference type="ARBA" id="ARBA00023136"/>
    </source>
</evidence>
<evidence type="ECO:0000259" key="16">
    <source>
        <dbReference type="Pfam" id="PF01266"/>
    </source>
</evidence>
<evidence type="ECO:0000256" key="6">
    <source>
        <dbReference type="ARBA" id="ARBA00022692"/>
    </source>
</evidence>
<dbReference type="Bgee" id="ENSLOCG00000002710">
    <property type="expression patterns" value="Expressed in mesonephros and 13 other cell types or tissues"/>
</dbReference>
<keyword evidence="4" id="KW-0285">Flavoprotein</keyword>
<organism evidence="17 18">
    <name type="scientific">Lepisosteus oculatus</name>
    <name type="common">Spotted gar</name>
    <dbReference type="NCBI Taxonomy" id="7918"/>
    <lineage>
        <taxon>Eukaryota</taxon>
        <taxon>Metazoa</taxon>
        <taxon>Chordata</taxon>
        <taxon>Craniata</taxon>
        <taxon>Vertebrata</taxon>
        <taxon>Euteleostomi</taxon>
        <taxon>Actinopterygii</taxon>
        <taxon>Neopterygii</taxon>
        <taxon>Holostei</taxon>
        <taxon>Semionotiformes</taxon>
        <taxon>Lepisosteidae</taxon>
        <taxon>Lepisosteus</taxon>
    </lineage>
</organism>
<evidence type="ECO:0000256" key="1">
    <source>
        <dbReference type="ARBA" id="ARBA00001974"/>
    </source>
</evidence>
<keyword evidence="5" id="KW-0679">Respiratory chain</keyword>
<evidence type="ECO:0000256" key="5">
    <source>
        <dbReference type="ARBA" id="ARBA00022660"/>
    </source>
</evidence>
<keyword evidence="8" id="KW-0274">FAD</keyword>
<reference evidence="17" key="2">
    <citation type="submission" date="2025-08" db="UniProtKB">
        <authorList>
            <consortium name="Ensembl"/>
        </authorList>
    </citation>
    <scope>IDENTIFICATION</scope>
</reference>
<dbReference type="HOGENOM" id="CLU_007884_4_4_1"/>
<dbReference type="OMA" id="PDHNALI"/>
<dbReference type="PANTHER" id="PTHR13847">
    <property type="entry name" value="SARCOSINE DEHYDROGENASE-RELATED"/>
    <property type="match status" value="1"/>
</dbReference>
<dbReference type="GO" id="GO:0032981">
    <property type="term" value="P:mitochondrial respiratory chain complex I assembly"/>
    <property type="evidence" value="ECO:0000318"/>
    <property type="project" value="GO_Central"/>
</dbReference>
<keyword evidence="6" id="KW-0812">Transmembrane</keyword>
<evidence type="ECO:0000256" key="4">
    <source>
        <dbReference type="ARBA" id="ARBA00022630"/>
    </source>
</evidence>
<dbReference type="GO" id="GO:0016491">
    <property type="term" value="F:oxidoreductase activity"/>
    <property type="evidence" value="ECO:0007669"/>
    <property type="project" value="UniProtKB-KW"/>
</dbReference>
<evidence type="ECO:0000256" key="15">
    <source>
        <dbReference type="ARBA" id="ARBA00046185"/>
    </source>
</evidence>
<evidence type="ECO:0000256" key="3">
    <source>
        <dbReference type="ARBA" id="ARBA00022448"/>
    </source>
</evidence>
<dbReference type="eggNOG" id="KOG2853">
    <property type="taxonomic scope" value="Eukaryota"/>
</dbReference>
<evidence type="ECO:0000256" key="2">
    <source>
        <dbReference type="ARBA" id="ARBA00004434"/>
    </source>
</evidence>
<dbReference type="EMBL" id="AHAT01024143">
    <property type="status" value="NOT_ANNOTATED_CDS"/>
    <property type="molecule type" value="Genomic_DNA"/>
</dbReference>
<dbReference type="STRING" id="7918.ENSLOCP00000003195"/>
<dbReference type="SUPFAM" id="SSF51905">
    <property type="entry name" value="FAD/NAD(P)-binding domain"/>
    <property type="match status" value="1"/>
</dbReference>
<sequence>MATWSGCLRVARARTGTVSHGCRFVEHALRTPVSPRGFSTGKTTRQDFFKDLEAQLKAFREKAAAVLPTSGWTPPEINPDPPPERADVVIVGGGVVGWSVAYWLKRKQKFPERFEVVVVEKDPTYSQASTVLSAGGIRQQFSMLENIRLSLDSSMFLKNINEHLHVLNEDPIDLQFNHSGYLFLASEKGAEVMEENHLLQRNVGAKVALFSPTQLKEKFPWINTDGVALASYGLENEGWFDPWTLLNAFRRKAMSMGVHQCFGDVKGFKIVNNKIHNVIVSIVATVNIVICSSAGEIKTPLVFSFVFSECPPEHGDAAGANSSGAVRFVSLCKDCPQSAIRVLETCLFCAPSQSPSRYIYVVHCPDGPGLDMPFVIDYSGFYIRREGLGGNYITGKSPEEEEEPDTGDLEVDHEFFHEQVWPRLASRIPCFESLKVTSAWAGYYDYNTFDQNGIVGQHPLVENMYFATGFSGHGLQQAPAVGRAVAELILDYKYTTLDLKALGFMRILTSSPKLERNII</sequence>
<comment type="subcellular location">
    <subcellularLocation>
        <location evidence="2">Mitochondrion inner membrane</location>
        <topology evidence="2">Single-pass membrane protein</topology>
    </subcellularLocation>
</comment>
<feature type="domain" description="FAD dependent oxidoreductase" evidence="16">
    <location>
        <begin position="354"/>
        <end position="488"/>
    </location>
</feature>
<keyword evidence="7" id="KW-0999">Mitochondrion inner membrane</keyword>
<feature type="domain" description="FAD dependent oxidoreductase" evidence="16">
    <location>
        <begin position="87"/>
        <end position="294"/>
    </location>
</feature>
<accession>W5M487</accession>
<comment type="function">
    <text evidence="15">Required for the assembly of the mitochondrial membrane respiratory chain NADH dehydrogenase (Complex I). Involved in mid-late stages of complex I assembly.</text>
</comment>
<dbReference type="EMBL" id="AHAT01024144">
    <property type="status" value="NOT_ANNOTATED_CDS"/>
    <property type="molecule type" value="Genomic_DNA"/>
</dbReference>
<dbReference type="InterPro" id="IPR036188">
    <property type="entry name" value="FAD/NAD-bd_sf"/>
</dbReference>
<evidence type="ECO:0000313" key="17">
    <source>
        <dbReference type="Ensembl" id="ENSLOCP00000003195.1"/>
    </source>
</evidence>
<dbReference type="InParanoid" id="W5M487"/>
<dbReference type="Gene3D" id="3.50.50.60">
    <property type="entry name" value="FAD/NAD(P)-binding domain"/>
    <property type="match status" value="1"/>
</dbReference>